<dbReference type="EMBL" id="FJUX01000101">
    <property type="protein sequence ID" value="CZT08081.1"/>
    <property type="molecule type" value="Genomic_DNA"/>
</dbReference>
<keyword evidence="2" id="KW-1185">Reference proteome</keyword>
<evidence type="ECO:0000313" key="1">
    <source>
        <dbReference type="EMBL" id="CZT08081.1"/>
    </source>
</evidence>
<dbReference type="AlphaFoldDB" id="A0A1E1LBZ5"/>
<name>A0A1E1LBZ5_9HELO</name>
<sequence length="104" mass="11373">MSGSGKTLAQYPPGAGLGQSVILPPFVTNVVSCERERSLSREDCVLSAEFDSGCINDVLRMSQGQHFRVELLSSKPYLSTFYLASCIIRPKGIIRANLPQYFSA</sequence>
<protein>
    <submittedName>
        <fullName evidence="1">Uncharacterized protein</fullName>
    </submittedName>
</protein>
<reference evidence="2" key="1">
    <citation type="submission" date="2016-03" db="EMBL/GenBank/DDBJ databases">
        <authorList>
            <person name="Guldener U."/>
        </authorList>
    </citation>
    <scope>NUCLEOTIDE SEQUENCE [LARGE SCALE GENOMIC DNA]</scope>
    <source>
        <strain evidence="2">04CH-RAC-A.6.1</strain>
    </source>
</reference>
<evidence type="ECO:0000313" key="2">
    <source>
        <dbReference type="Proteomes" id="UP000178912"/>
    </source>
</evidence>
<dbReference type="Proteomes" id="UP000178912">
    <property type="component" value="Unassembled WGS sequence"/>
</dbReference>
<proteinExistence type="predicted"/>
<gene>
    <name evidence="1" type="ORF">RAG0_13296</name>
</gene>
<accession>A0A1E1LBZ5</accession>
<organism evidence="1 2">
    <name type="scientific">Rhynchosporium agropyri</name>
    <dbReference type="NCBI Taxonomy" id="914238"/>
    <lineage>
        <taxon>Eukaryota</taxon>
        <taxon>Fungi</taxon>
        <taxon>Dikarya</taxon>
        <taxon>Ascomycota</taxon>
        <taxon>Pezizomycotina</taxon>
        <taxon>Leotiomycetes</taxon>
        <taxon>Helotiales</taxon>
        <taxon>Ploettnerulaceae</taxon>
        <taxon>Rhynchosporium</taxon>
    </lineage>
</organism>